<dbReference type="PANTHER" id="PTHR46663:SF3">
    <property type="entry name" value="SLL0267 PROTEIN"/>
    <property type="match status" value="1"/>
</dbReference>
<dbReference type="SUPFAM" id="SSF54427">
    <property type="entry name" value="NTF2-like"/>
    <property type="match status" value="1"/>
</dbReference>
<dbReference type="InterPro" id="IPR000160">
    <property type="entry name" value="GGDEF_dom"/>
</dbReference>
<accession>A0ABS1DWN3</accession>
<dbReference type="InterPro" id="IPR052163">
    <property type="entry name" value="DGC-Regulatory_Protein"/>
</dbReference>
<dbReference type="NCBIfam" id="TIGR00229">
    <property type="entry name" value="sensory_box"/>
    <property type="match status" value="1"/>
</dbReference>
<dbReference type="NCBIfam" id="TIGR00254">
    <property type="entry name" value="GGDEF"/>
    <property type="match status" value="1"/>
</dbReference>
<organism evidence="4 5">
    <name type="scientific">Rubrivivax gelatinosus</name>
    <name type="common">Rhodocyclus gelatinosus</name>
    <name type="synonym">Rhodopseudomonas gelatinosa</name>
    <dbReference type="NCBI Taxonomy" id="28068"/>
    <lineage>
        <taxon>Bacteria</taxon>
        <taxon>Pseudomonadati</taxon>
        <taxon>Pseudomonadota</taxon>
        <taxon>Betaproteobacteria</taxon>
        <taxon>Burkholderiales</taxon>
        <taxon>Sphaerotilaceae</taxon>
        <taxon>Rubrivivax</taxon>
    </lineage>
</organism>
<reference evidence="4" key="2">
    <citation type="journal article" date="2020" name="Microorganisms">
        <title>Osmotic Adaptation and Compatible Solute Biosynthesis of Phototrophic Bacteria as Revealed from Genome Analyses.</title>
        <authorList>
            <person name="Imhoff J.F."/>
            <person name="Rahn T."/>
            <person name="Kunzel S."/>
            <person name="Keller A."/>
            <person name="Neulinger S.C."/>
        </authorList>
    </citation>
    <scope>NUCLEOTIDE SEQUENCE</scope>
    <source>
        <strain evidence="4">IM 151</strain>
    </source>
</reference>
<dbReference type="InterPro" id="IPR032710">
    <property type="entry name" value="NTF2-like_dom_sf"/>
</dbReference>
<evidence type="ECO:0000313" key="4">
    <source>
        <dbReference type="EMBL" id="MBK1714133.1"/>
    </source>
</evidence>
<feature type="domain" description="PAS" evidence="1">
    <location>
        <begin position="165"/>
        <end position="231"/>
    </location>
</feature>
<proteinExistence type="predicted"/>
<dbReference type="CDD" id="cd01949">
    <property type="entry name" value="GGDEF"/>
    <property type="match status" value="1"/>
</dbReference>
<evidence type="ECO:0000313" key="5">
    <source>
        <dbReference type="Proteomes" id="UP001041814"/>
    </source>
</evidence>
<dbReference type="InterPro" id="IPR001610">
    <property type="entry name" value="PAC"/>
</dbReference>
<dbReference type="SUPFAM" id="SSF55785">
    <property type="entry name" value="PYP-like sensor domain (PAS domain)"/>
    <property type="match status" value="1"/>
</dbReference>
<dbReference type="InterPro" id="IPR000700">
    <property type="entry name" value="PAS-assoc_C"/>
</dbReference>
<evidence type="ECO:0000259" key="3">
    <source>
        <dbReference type="PROSITE" id="PS50887"/>
    </source>
</evidence>
<dbReference type="InterPro" id="IPR035965">
    <property type="entry name" value="PAS-like_dom_sf"/>
</dbReference>
<protein>
    <recommendedName>
        <fullName evidence="6">Diguanylate cyclase</fullName>
    </recommendedName>
</protein>
<dbReference type="InterPro" id="IPR029787">
    <property type="entry name" value="Nucleotide_cyclase"/>
</dbReference>
<dbReference type="Gene3D" id="3.30.70.270">
    <property type="match status" value="1"/>
</dbReference>
<dbReference type="Gene3D" id="3.10.450.50">
    <property type="match status" value="1"/>
</dbReference>
<evidence type="ECO:0000259" key="1">
    <source>
        <dbReference type="PROSITE" id="PS50112"/>
    </source>
</evidence>
<dbReference type="CDD" id="cd00130">
    <property type="entry name" value="PAS"/>
    <property type="match status" value="1"/>
</dbReference>
<feature type="domain" description="PAC" evidence="2">
    <location>
        <begin position="244"/>
        <end position="296"/>
    </location>
</feature>
<comment type="caution">
    <text evidence="4">The sequence shown here is derived from an EMBL/GenBank/DDBJ whole genome shotgun (WGS) entry which is preliminary data.</text>
</comment>
<feature type="domain" description="GGDEF" evidence="3">
    <location>
        <begin position="328"/>
        <end position="475"/>
    </location>
</feature>
<evidence type="ECO:0008006" key="6">
    <source>
        <dbReference type="Google" id="ProtNLM"/>
    </source>
</evidence>
<dbReference type="EMBL" id="NRRU01000057">
    <property type="protein sequence ID" value="MBK1714133.1"/>
    <property type="molecule type" value="Genomic_DNA"/>
</dbReference>
<dbReference type="InterPro" id="IPR000014">
    <property type="entry name" value="PAS"/>
</dbReference>
<dbReference type="PROSITE" id="PS50112">
    <property type="entry name" value="PAS"/>
    <property type="match status" value="1"/>
</dbReference>
<reference evidence="4" key="1">
    <citation type="submission" date="2017-08" db="EMBL/GenBank/DDBJ databases">
        <authorList>
            <person name="Imhoff J.F."/>
            <person name="Rahn T."/>
            <person name="Kuenzel S."/>
            <person name="Neulinger S.C."/>
        </authorList>
    </citation>
    <scope>NUCLEOTIDE SEQUENCE</scope>
    <source>
        <strain evidence="4">IM 151</strain>
    </source>
</reference>
<dbReference type="InterPro" id="IPR037401">
    <property type="entry name" value="SnoaL-like"/>
</dbReference>
<dbReference type="PROSITE" id="PS50887">
    <property type="entry name" value="GGDEF"/>
    <property type="match status" value="1"/>
</dbReference>
<sequence>MHAHREQQIRGLFDTYIRMYASRDERLTELFSDEFSGYTGGGAVLVHDRLEWVRITLQDFAQVPLPIRIEMLDLALQDLSDDVVATTAFFHIHLPMPEHTLAREVARLVLIFRLEAAQWKIVHSGISIPYHLVRDGEVYPLAGLQERNRELETEIRIRTQELHQSEALYRQLIEDTLDIIWKADRDLRVTYISPADERLRGYRACEVLGRHLFEMLTDEGAATAAEQLQRAPPQPGPPRLLGFMAFEAQHRCKDGSLRWGEVMARVRLDEHGAVTGYQGITRDITERKLLEQQVRQLAFHDALTDLPNRRLLLDRLAQAMTASSRSGHCGALLFLDLDNFKALNDRHGHDVGDAVLLQAASRLEHCVRRADTVARLGGDEFIVLLPSLDIDRRRSATQALGVADKILKALSEPYRLSIERDGGVLAEVEHRCTASIGVSLFTGQEAGTADVLKWADSAMYRAKDTGRNTVRLYGDAPADAPPG</sequence>
<keyword evidence="5" id="KW-1185">Reference proteome</keyword>
<dbReference type="PANTHER" id="PTHR46663">
    <property type="entry name" value="DIGUANYLATE CYCLASE DGCT-RELATED"/>
    <property type="match status" value="1"/>
</dbReference>
<dbReference type="InterPro" id="IPR043128">
    <property type="entry name" value="Rev_trsase/Diguanyl_cyclase"/>
</dbReference>
<evidence type="ECO:0000259" key="2">
    <source>
        <dbReference type="PROSITE" id="PS50113"/>
    </source>
</evidence>
<dbReference type="Gene3D" id="3.30.450.20">
    <property type="entry name" value="PAS domain"/>
    <property type="match status" value="1"/>
</dbReference>
<name>A0ABS1DWN3_RUBGE</name>
<dbReference type="SMART" id="SM00091">
    <property type="entry name" value="PAS"/>
    <property type="match status" value="1"/>
</dbReference>
<dbReference type="Pfam" id="PF00990">
    <property type="entry name" value="GGDEF"/>
    <property type="match status" value="1"/>
</dbReference>
<gene>
    <name evidence="4" type="ORF">CKO43_15265</name>
</gene>
<dbReference type="InterPro" id="IPR013656">
    <property type="entry name" value="PAS_4"/>
</dbReference>
<dbReference type="SUPFAM" id="SSF55073">
    <property type="entry name" value="Nucleotide cyclase"/>
    <property type="match status" value="1"/>
</dbReference>
<dbReference type="Proteomes" id="UP001041814">
    <property type="component" value="Unassembled WGS sequence"/>
</dbReference>
<dbReference type="Pfam" id="PF13474">
    <property type="entry name" value="SnoaL_3"/>
    <property type="match status" value="1"/>
</dbReference>
<dbReference type="PROSITE" id="PS50113">
    <property type="entry name" value="PAC"/>
    <property type="match status" value="1"/>
</dbReference>
<dbReference type="SMART" id="SM00086">
    <property type="entry name" value="PAC"/>
    <property type="match status" value="1"/>
</dbReference>
<dbReference type="Pfam" id="PF08448">
    <property type="entry name" value="PAS_4"/>
    <property type="match status" value="1"/>
</dbReference>
<dbReference type="SMART" id="SM00267">
    <property type="entry name" value="GGDEF"/>
    <property type="match status" value="1"/>
</dbReference>